<dbReference type="Pfam" id="PF03878">
    <property type="entry name" value="YIF1"/>
    <property type="match status" value="1"/>
</dbReference>
<evidence type="ECO:0000256" key="8">
    <source>
        <dbReference type="ARBA" id="ARBA00022989"/>
    </source>
</evidence>
<keyword evidence="4" id="KW-0813">Transport</keyword>
<dbReference type="GO" id="GO:0005789">
    <property type="term" value="C:endoplasmic reticulum membrane"/>
    <property type="evidence" value="ECO:0007669"/>
    <property type="project" value="UniProtKB-SubCell"/>
</dbReference>
<dbReference type="InterPro" id="IPR005578">
    <property type="entry name" value="Yif1_fam"/>
</dbReference>
<dbReference type="InterPro" id="IPR036691">
    <property type="entry name" value="Endo/exonu/phosph_ase_sf"/>
</dbReference>
<comment type="similarity">
    <text evidence="3">Belongs to the YIF1 family.</text>
</comment>
<dbReference type="EMBL" id="JAVYJV010000019">
    <property type="protein sequence ID" value="KAK4344696.1"/>
    <property type="molecule type" value="Genomic_DNA"/>
</dbReference>
<keyword evidence="9" id="KW-0333">Golgi apparatus</keyword>
<keyword evidence="13" id="KW-1185">Reference proteome</keyword>
<evidence type="ECO:0000256" key="6">
    <source>
        <dbReference type="ARBA" id="ARBA00022824"/>
    </source>
</evidence>
<accession>A0AAE1UZ88</accession>
<protein>
    <recommendedName>
        <fullName evidence="11">DUF4283 domain-containing protein</fullName>
    </recommendedName>
</protein>
<dbReference type="PANTHER" id="PTHR14083">
    <property type="entry name" value="YIP1 INTERACTING FACTOR HOMOLOG YIF1 PROTEIN"/>
    <property type="match status" value="1"/>
</dbReference>
<dbReference type="AlphaFoldDB" id="A0AAE1UZ88"/>
<comment type="subcellular location">
    <subcellularLocation>
        <location evidence="1">Endoplasmic reticulum membrane</location>
        <topology evidence="1">Multi-pass membrane protein</topology>
    </subcellularLocation>
    <subcellularLocation>
        <location evidence="2">Golgi apparatus membrane</location>
        <topology evidence="2">Multi-pass membrane protein</topology>
    </subcellularLocation>
</comment>
<keyword evidence="5" id="KW-0812">Transmembrane</keyword>
<dbReference type="Pfam" id="PF14111">
    <property type="entry name" value="DUF4283"/>
    <property type="match status" value="1"/>
</dbReference>
<dbReference type="GO" id="GO:0015031">
    <property type="term" value="P:protein transport"/>
    <property type="evidence" value="ECO:0007669"/>
    <property type="project" value="UniProtKB-KW"/>
</dbReference>
<dbReference type="GO" id="GO:0006888">
    <property type="term" value="P:endoplasmic reticulum to Golgi vesicle-mediated transport"/>
    <property type="evidence" value="ECO:0007669"/>
    <property type="project" value="InterPro"/>
</dbReference>
<dbReference type="Proteomes" id="UP001291623">
    <property type="component" value="Unassembled WGS sequence"/>
</dbReference>
<dbReference type="GO" id="GO:0000139">
    <property type="term" value="C:Golgi membrane"/>
    <property type="evidence" value="ECO:0007669"/>
    <property type="project" value="UniProtKB-SubCell"/>
</dbReference>
<evidence type="ECO:0000313" key="12">
    <source>
        <dbReference type="EMBL" id="KAK4344696.1"/>
    </source>
</evidence>
<keyword evidence="6" id="KW-0256">Endoplasmic reticulum</keyword>
<keyword evidence="10" id="KW-0472">Membrane</keyword>
<feature type="domain" description="DUF4283" evidence="11">
    <location>
        <begin position="51"/>
        <end position="127"/>
    </location>
</feature>
<organism evidence="12 13">
    <name type="scientific">Anisodus tanguticus</name>
    <dbReference type="NCBI Taxonomy" id="243964"/>
    <lineage>
        <taxon>Eukaryota</taxon>
        <taxon>Viridiplantae</taxon>
        <taxon>Streptophyta</taxon>
        <taxon>Embryophyta</taxon>
        <taxon>Tracheophyta</taxon>
        <taxon>Spermatophyta</taxon>
        <taxon>Magnoliopsida</taxon>
        <taxon>eudicotyledons</taxon>
        <taxon>Gunneridae</taxon>
        <taxon>Pentapetalae</taxon>
        <taxon>asterids</taxon>
        <taxon>lamiids</taxon>
        <taxon>Solanales</taxon>
        <taxon>Solanaceae</taxon>
        <taxon>Solanoideae</taxon>
        <taxon>Hyoscyameae</taxon>
        <taxon>Anisodus</taxon>
    </lineage>
</organism>
<evidence type="ECO:0000256" key="4">
    <source>
        <dbReference type="ARBA" id="ARBA00022448"/>
    </source>
</evidence>
<name>A0AAE1UZ88_9SOLA</name>
<evidence type="ECO:0000256" key="5">
    <source>
        <dbReference type="ARBA" id="ARBA00022692"/>
    </source>
</evidence>
<dbReference type="PANTHER" id="PTHR14083:SF0">
    <property type="entry name" value="YIP1D-INTERACTING FACTOR 1, ISOFORM C"/>
    <property type="match status" value="1"/>
</dbReference>
<comment type="caution">
    <text evidence="12">The sequence shown here is derived from an EMBL/GenBank/DDBJ whole genome shotgun (WGS) entry which is preliminary data.</text>
</comment>
<dbReference type="SUPFAM" id="SSF56219">
    <property type="entry name" value="DNase I-like"/>
    <property type="match status" value="1"/>
</dbReference>
<evidence type="ECO:0000256" key="2">
    <source>
        <dbReference type="ARBA" id="ARBA00004653"/>
    </source>
</evidence>
<evidence type="ECO:0000313" key="13">
    <source>
        <dbReference type="Proteomes" id="UP001291623"/>
    </source>
</evidence>
<reference evidence="12" key="1">
    <citation type="submission" date="2023-12" db="EMBL/GenBank/DDBJ databases">
        <title>Genome assembly of Anisodus tanguticus.</title>
        <authorList>
            <person name="Wang Y.-J."/>
        </authorList>
    </citation>
    <scope>NUCLEOTIDE SEQUENCE</scope>
    <source>
        <strain evidence="12">KB-2021</strain>
        <tissue evidence="12">Leaf</tissue>
    </source>
</reference>
<dbReference type="Gene3D" id="3.60.10.10">
    <property type="entry name" value="Endonuclease/exonuclease/phosphatase"/>
    <property type="match status" value="1"/>
</dbReference>
<gene>
    <name evidence="12" type="ORF">RND71_034872</name>
</gene>
<dbReference type="GO" id="GO:0005793">
    <property type="term" value="C:endoplasmic reticulum-Golgi intermediate compartment"/>
    <property type="evidence" value="ECO:0007669"/>
    <property type="project" value="TreeGrafter"/>
</dbReference>
<evidence type="ECO:0000256" key="1">
    <source>
        <dbReference type="ARBA" id="ARBA00004477"/>
    </source>
</evidence>
<evidence type="ECO:0000256" key="9">
    <source>
        <dbReference type="ARBA" id="ARBA00023034"/>
    </source>
</evidence>
<proteinExistence type="inferred from homology"/>
<keyword evidence="8" id="KW-1133">Transmembrane helix</keyword>
<dbReference type="GO" id="GO:0030134">
    <property type="term" value="C:COPII-coated ER to Golgi transport vesicle"/>
    <property type="evidence" value="ECO:0007669"/>
    <property type="project" value="TreeGrafter"/>
</dbReference>
<evidence type="ECO:0000256" key="10">
    <source>
        <dbReference type="ARBA" id="ARBA00023136"/>
    </source>
</evidence>
<evidence type="ECO:0000256" key="3">
    <source>
        <dbReference type="ARBA" id="ARBA00009727"/>
    </source>
</evidence>
<evidence type="ECO:0000259" key="11">
    <source>
        <dbReference type="Pfam" id="PF14111"/>
    </source>
</evidence>
<keyword evidence="7" id="KW-0653">Protein transport</keyword>
<evidence type="ECO:0000256" key="7">
    <source>
        <dbReference type="ARBA" id="ARBA00022927"/>
    </source>
</evidence>
<sequence>MASSSNTNDDYTVPLEEMYANLNLNGADGCLEHHEPPNPNSANGYASGFPWCIVCRILTEKPMTMRFFQDAMAQTWMPGECTTMKDLNNNCFLIQFYHERDFTRVMSDGPWNYDQSMILMQPLEPNQNTRQVQLTTMELWVQIHNIVSLFTLRTCGEGYWKFLGEFVRDDSKNYNLIWRDYMHVRVRMDVRKLIDVEVHLLGIPVFRFMGFYGYPGLHERRASWNLIKSLKDRSQLPWCIVGDFNDILEYGDKMAHIQQPKWRINEFREAVNFCNLFYLGYVGNRFTWERSRNTHNWVRERLDSNRNYTFELTSPISQATHIALDIIYSFYITVEFLQLEPKSKYTKLTSGFIRGGLGAYGEKNPWIKFSDHWTRITEPVGGRLSYKPPIYDINAPDLYIPFMAFGTYVVLAGLSLGLQGRIVHSSFGNNYMELFILLFDAVDMLVHGSILGEDD</sequence>
<dbReference type="InterPro" id="IPR025558">
    <property type="entry name" value="DUF4283"/>
</dbReference>